<dbReference type="InterPro" id="IPR050505">
    <property type="entry name" value="WDR55/POC1"/>
</dbReference>
<proteinExistence type="inferred from homology"/>
<dbReference type="PANTHER" id="PTHR44019">
    <property type="entry name" value="WD REPEAT-CONTAINING PROTEIN 55"/>
    <property type="match status" value="1"/>
</dbReference>
<reference evidence="7" key="1">
    <citation type="journal article" date="2023" name="Commun. Biol.">
        <title>Genome analysis of Parmales, the sister group of diatoms, reveals the evolutionary specialization of diatoms from phago-mixotrophs to photoautotrophs.</title>
        <authorList>
            <person name="Ban H."/>
            <person name="Sato S."/>
            <person name="Yoshikawa S."/>
            <person name="Yamada K."/>
            <person name="Nakamura Y."/>
            <person name="Ichinomiya M."/>
            <person name="Sato N."/>
            <person name="Blanc-Mathieu R."/>
            <person name="Endo H."/>
            <person name="Kuwata A."/>
            <person name="Ogata H."/>
        </authorList>
    </citation>
    <scope>NUCLEOTIDE SEQUENCE [LARGE SCALE GENOMIC DNA]</scope>
    <source>
        <strain evidence="7">NIES 3700</strain>
    </source>
</reference>
<dbReference type="Proteomes" id="UP001165122">
    <property type="component" value="Unassembled WGS sequence"/>
</dbReference>
<evidence type="ECO:0000256" key="4">
    <source>
        <dbReference type="PROSITE-ProRule" id="PRU00221"/>
    </source>
</evidence>
<dbReference type="PROSITE" id="PS50082">
    <property type="entry name" value="WD_REPEATS_2"/>
    <property type="match status" value="1"/>
</dbReference>
<dbReference type="Pfam" id="PF24796">
    <property type="entry name" value="WDR55"/>
    <property type="match status" value="1"/>
</dbReference>
<dbReference type="Gene3D" id="2.130.10.10">
    <property type="entry name" value="YVTN repeat-like/Quinoprotein amine dehydrogenase"/>
    <property type="match status" value="2"/>
</dbReference>
<feature type="region of interest" description="Disordered" evidence="5">
    <location>
        <begin position="335"/>
        <end position="395"/>
    </location>
</feature>
<dbReference type="AlphaFoldDB" id="A0A9W6ZWM9"/>
<evidence type="ECO:0000256" key="3">
    <source>
        <dbReference type="ARBA" id="ARBA00022737"/>
    </source>
</evidence>
<dbReference type="InterPro" id="IPR015943">
    <property type="entry name" value="WD40/YVTN_repeat-like_dom_sf"/>
</dbReference>
<sequence>MASLLSSISLSSQPFSLTFLNSPTTFAAGLITGSIEIHTLHDSDGLTLKTRITPFTSSCRSIVPHPHIESTLIAASSEGQIALINYENLEAPQVQIFTSTTPTKKSNEPIGINRISIPESHKQYLFTGDDSGVIRIYSISTSGINNTPVCVTSNHTDYISTFIHSSSKNTTIALSGDGSISVYELNKVESKAGPFVKKSDEQDDEFLSGCILKSGKKLLCGSQGGNLNIWGWGTWGDLETRFPGHPDSIDAVLKLDENTVLTGSSDGLIRVVQVQPDKFLGVLGNHEGWSVEGMVFSPDQKVIVSWSHDDTVRVWDATVLQDDDDDEEGEEIDTMALANQAGEGVEMEDDDDEDMEDDEEQWEDMEDSDDDDSDDGGGKPFAKLKTDSEKFFEDL</sequence>
<evidence type="ECO:0000256" key="2">
    <source>
        <dbReference type="ARBA" id="ARBA00022574"/>
    </source>
</evidence>
<accession>A0A9W6ZWM9</accession>
<gene>
    <name evidence="6" type="ORF">TrLO_g12574</name>
</gene>
<evidence type="ECO:0000313" key="7">
    <source>
        <dbReference type="Proteomes" id="UP001165122"/>
    </source>
</evidence>
<evidence type="ECO:0000256" key="1">
    <source>
        <dbReference type="ARBA" id="ARBA00007625"/>
    </source>
</evidence>
<feature type="repeat" description="WD" evidence="4">
    <location>
        <begin position="291"/>
        <end position="316"/>
    </location>
</feature>
<organism evidence="6 7">
    <name type="scientific">Triparma laevis f. longispina</name>
    <dbReference type="NCBI Taxonomy" id="1714387"/>
    <lineage>
        <taxon>Eukaryota</taxon>
        <taxon>Sar</taxon>
        <taxon>Stramenopiles</taxon>
        <taxon>Ochrophyta</taxon>
        <taxon>Bolidophyceae</taxon>
        <taxon>Parmales</taxon>
        <taxon>Triparmaceae</taxon>
        <taxon>Triparma</taxon>
    </lineage>
</organism>
<comment type="similarity">
    <text evidence="1">Belongs to the WD repeat WDR55 family.</text>
</comment>
<dbReference type="SUPFAM" id="SSF50978">
    <property type="entry name" value="WD40 repeat-like"/>
    <property type="match status" value="1"/>
</dbReference>
<name>A0A9W6ZWM9_9STRA</name>
<dbReference type="PANTHER" id="PTHR44019:SF20">
    <property type="entry name" value="WD REPEAT-CONTAINING PROTEIN 55"/>
    <property type="match status" value="1"/>
</dbReference>
<dbReference type="OrthoDB" id="2288928at2759"/>
<feature type="compositionally biased region" description="Acidic residues" evidence="5">
    <location>
        <begin position="345"/>
        <end position="375"/>
    </location>
</feature>
<evidence type="ECO:0000313" key="6">
    <source>
        <dbReference type="EMBL" id="GMH58305.1"/>
    </source>
</evidence>
<feature type="compositionally biased region" description="Basic and acidic residues" evidence="5">
    <location>
        <begin position="384"/>
        <end position="395"/>
    </location>
</feature>
<protein>
    <submittedName>
        <fullName evidence="6">Uncharacterized protein</fullName>
    </submittedName>
</protein>
<dbReference type="InterPro" id="IPR036322">
    <property type="entry name" value="WD40_repeat_dom_sf"/>
</dbReference>
<dbReference type="EMBL" id="BRXW01000477">
    <property type="protein sequence ID" value="GMH58305.1"/>
    <property type="molecule type" value="Genomic_DNA"/>
</dbReference>
<comment type="caution">
    <text evidence="6">The sequence shown here is derived from an EMBL/GenBank/DDBJ whole genome shotgun (WGS) entry which is preliminary data.</text>
</comment>
<keyword evidence="7" id="KW-1185">Reference proteome</keyword>
<evidence type="ECO:0000256" key="5">
    <source>
        <dbReference type="SAM" id="MobiDB-lite"/>
    </source>
</evidence>
<dbReference type="InterPro" id="IPR001680">
    <property type="entry name" value="WD40_rpt"/>
</dbReference>
<keyword evidence="2 4" id="KW-0853">WD repeat</keyword>
<dbReference type="SMART" id="SM00320">
    <property type="entry name" value="WD40"/>
    <property type="match status" value="6"/>
</dbReference>
<keyword evidence="3" id="KW-0677">Repeat</keyword>